<organism evidence="1 2">
    <name type="scientific">Streptomyces albospinus</name>
    <dbReference type="NCBI Taxonomy" id="285515"/>
    <lineage>
        <taxon>Bacteria</taxon>
        <taxon>Bacillati</taxon>
        <taxon>Actinomycetota</taxon>
        <taxon>Actinomycetes</taxon>
        <taxon>Kitasatosporales</taxon>
        <taxon>Streptomycetaceae</taxon>
        <taxon>Streptomyces</taxon>
    </lineage>
</organism>
<dbReference type="Pfam" id="PF04978">
    <property type="entry name" value="MST"/>
    <property type="match status" value="1"/>
</dbReference>
<dbReference type="Proteomes" id="UP000654471">
    <property type="component" value="Unassembled WGS sequence"/>
</dbReference>
<evidence type="ECO:0000313" key="2">
    <source>
        <dbReference type="Proteomes" id="UP000654471"/>
    </source>
</evidence>
<gene>
    <name evidence="1" type="ORF">GCM10010211_48120</name>
</gene>
<evidence type="ECO:0000313" key="1">
    <source>
        <dbReference type="EMBL" id="GGU76478.1"/>
    </source>
</evidence>
<dbReference type="EMBL" id="BMRP01000017">
    <property type="protein sequence ID" value="GGU76478.1"/>
    <property type="molecule type" value="Genomic_DNA"/>
</dbReference>
<sequence length="172" mass="18993">MTWTAPQIERSDAPVAAGERDMLQGWLDFHRDTLLAKCAGLTPEQLVRASNPPSTLTLLGLVRHLTEVERWWFRQCFAGERIGSLYFTEDDPDADFNGLDPAAAEADFAAFRAETAACDTVAAGRGLDETFTTSNGRTLNLRWVYVHLIEEYARHNGHADLLRQGIDGATGA</sequence>
<protein>
    <recommendedName>
        <fullName evidence="3">Mini-circle protein</fullName>
    </recommendedName>
</protein>
<dbReference type="InterPro" id="IPR007061">
    <property type="entry name" value="MST-like"/>
</dbReference>
<dbReference type="SUPFAM" id="SSF109854">
    <property type="entry name" value="DinB/YfiT-like putative metalloenzymes"/>
    <property type="match status" value="1"/>
</dbReference>
<dbReference type="InterPro" id="IPR034660">
    <property type="entry name" value="DinB/YfiT-like"/>
</dbReference>
<name>A0ABQ2VBH4_9ACTN</name>
<proteinExistence type="predicted"/>
<accession>A0ABQ2VBH4</accession>
<keyword evidence="2" id="KW-1185">Reference proteome</keyword>
<evidence type="ECO:0008006" key="3">
    <source>
        <dbReference type="Google" id="ProtNLM"/>
    </source>
</evidence>
<reference evidence="2" key="1">
    <citation type="journal article" date="2019" name="Int. J. Syst. Evol. Microbiol.">
        <title>The Global Catalogue of Microorganisms (GCM) 10K type strain sequencing project: providing services to taxonomists for standard genome sequencing and annotation.</title>
        <authorList>
            <consortium name="The Broad Institute Genomics Platform"/>
            <consortium name="The Broad Institute Genome Sequencing Center for Infectious Disease"/>
            <person name="Wu L."/>
            <person name="Ma J."/>
        </authorList>
    </citation>
    <scope>NUCLEOTIDE SEQUENCE [LARGE SCALE GENOMIC DNA]</scope>
    <source>
        <strain evidence="2">JCM 3399</strain>
    </source>
</reference>
<dbReference type="RefSeq" id="WP_189303203.1">
    <property type="nucleotide sequence ID" value="NZ_BMRP01000017.1"/>
</dbReference>
<dbReference type="Gene3D" id="1.20.120.450">
    <property type="entry name" value="dinb family like domain"/>
    <property type="match status" value="1"/>
</dbReference>
<comment type="caution">
    <text evidence="1">The sequence shown here is derived from an EMBL/GenBank/DDBJ whole genome shotgun (WGS) entry which is preliminary data.</text>
</comment>